<evidence type="ECO:0000256" key="2">
    <source>
        <dbReference type="ARBA" id="ARBA00023125"/>
    </source>
</evidence>
<dbReference type="InterPro" id="IPR000792">
    <property type="entry name" value="Tscrpt_reg_LuxR_C"/>
</dbReference>
<keyword evidence="6" id="KW-1185">Reference proteome</keyword>
<reference evidence="5 6" key="1">
    <citation type="submission" date="2019-12" db="EMBL/GenBank/DDBJ databases">
        <title>Salinicoccus cyprini sp. nov., isolated from gastro-intestinal tract of mirror carp, Cyprinus carpio var. specularis, collected from Gobind Sagar Reservoir, Himachal Pradesh, India.</title>
        <authorList>
            <person name="Talwar C."/>
            <person name="Singh A.K."/>
            <person name="Lal R."/>
            <person name="Negi R.K."/>
        </authorList>
    </citation>
    <scope>NUCLEOTIDE SEQUENCE [LARGE SCALE GENOMIC DNA]</scope>
    <source>
        <strain evidence="5 6">J-82</strain>
    </source>
</reference>
<sequence length="159" mass="17872">MFPKRDIGAVMEAGHLIKAHKLLPEDHPHRIAGYIYAICTAEDMEAVKNLVCIDEQAFEVYLSFMRAEHVSEVVFDLPGEPEADDREAIAGAVSSLEDLSPREREVLTLLSKGKNNQEIAETLYISTHTVKNHVTKIFHKLNVSDRVGAISKVYSYLHK</sequence>
<organism evidence="5 6">
    <name type="scientific">Salinicoccus hispanicus</name>
    <dbReference type="NCBI Taxonomy" id="157225"/>
    <lineage>
        <taxon>Bacteria</taxon>
        <taxon>Bacillati</taxon>
        <taxon>Bacillota</taxon>
        <taxon>Bacilli</taxon>
        <taxon>Bacillales</taxon>
        <taxon>Staphylococcaceae</taxon>
        <taxon>Salinicoccus</taxon>
    </lineage>
</organism>
<dbReference type="Gene3D" id="1.10.10.10">
    <property type="entry name" value="Winged helix-like DNA-binding domain superfamily/Winged helix DNA-binding domain"/>
    <property type="match status" value="1"/>
</dbReference>
<dbReference type="Proteomes" id="UP000436284">
    <property type="component" value="Unassembled WGS sequence"/>
</dbReference>
<gene>
    <name evidence="5" type="ORF">GQ671_08270</name>
</gene>
<dbReference type="SUPFAM" id="SSF46894">
    <property type="entry name" value="C-terminal effector domain of the bipartite response regulators"/>
    <property type="match status" value="1"/>
</dbReference>
<dbReference type="EMBL" id="WUUK01000003">
    <property type="protein sequence ID" value="MXQ51262.1"/>
    <property type="molecule type" value="Genomic_DNA"/>
</dbReference>
<dbReference type="PRINTS" id="PR00038">
    <property type="entry name" value="HTHLUXR"/>
</dbReference>
<evidence type="ECO:0000256" key="3">
    <source>
        <dbReference type="ARBA" id="ARBA00023163"/>
    </source>
</evidence>
<dbReference type="Pfam" id="PF00196">
    <property type="entry name" value="GerE"/>
    <property type="match status" value="1"/>
</dbReference>
<keyword evidence="1" id="KW-0805">Transcription regulation</keyword>
<dbReference type="InterPro" id="IPR036388">
    <property type="entry name" value="WH-like_DNA-bd_sf"/>
</dbReference>
<name>A0A6N8U0H1_9STAP</name>
<accession>A0A6N8U0H1</accession>
<keyword evidence="3" id="KW-0804">Transcription</keyword>
<dbReference type="GO" id="GO:0006355">
    <property type="term" value="P:regulation of DNA-templated transcription"/>
    <property type="evidence" value="ECO:0007669"/>
    <property type="project" value="InterPro"/>
</dbReference>
<dbReference type="CDD" id="cd06170">
    <property type="entry name" value="LuxR_C_like"/>
    <property type="match status" value="1"/>
</dbReference>
<evidence type="ECO:0000256" key="1">
    <source>
        <dbReference type="ARBA" id="ARBA00023015"/>
    </source>
</evidence>
<dbReference type="SMART" id="SM00421">
    <property type="entry name" value="HTH_LUXR"/>
    <property type="match status" value="1"/>
</dbReference>
<dbReference type="PROSITE" id="PS50043">
    <property type="entry name" value="HTH_LUXR_2"/>
    <property type="match status" value="1"/>
</dbReference>
<dbReference type="OrthoDB" id="9808843at2"/>
<evidence type="ECO:0000259" key="4">
    <source>
        <dbReference type="PROSITE" id="PS50043"/>
    </source>
</evidence>
<evidence type="ECO:0000313" key="5">
    <source>
        <dbReference type="EMBL" id="MXQ51262.1"/>
    </source>
</evidence>
<keyword evidence="2" id="KW-0238">DNA-binding</keyword>
<dbReference type="AlphaFoldDB" id="A0A6N8U0H1"/>
<dbReference type="PANTHER" id="PTHR44688:SF16">
    <property type="entry name" value="DNA-BINDING TRANSCRIPTIONAL ACTIVATOR DEVR_DOSR"/>
    <property type="match status" value="1"/>
</dbReference>
<proteinExistence type="predicted"/>
<dbReference type="GO" id="GO:0003677">
    <property type="term" value="F:DNA binding"/>
    <property type="evidence" value="ECO:0007669"/>
    <property type="project" value="UniProtKB-KW"/>
</dbReference>
<protein>
    <recommendedName>
        <fullName evidence="4">HTH luxR-type domain-containing protein</fullName>
    </recommendedName>
</protein>
<comment type="caution">
    <text evidence="5">The sequence shown here is derived from an EMBL/GenBank/DDBJ whole genome shotgun (WGS) entry which is preliminary data.</text>
</comment>
<evidence type="ECO:0000313" key="6">
    <source>
        <dbReference type="Proteomes" id="UP000436284"/>
    </source>
</evidence>
<feature type="domain" description="HTH luxR-type" evidence="4">
    <location>
        <begin position="92"/>
        <end position="157"/>
    </location>
</feature>
<dbReference type="InterPro" id="IPR016032">
    <property type="entry name" value="Sig_transdc_resp-reg_C-effctor"/>
</dbReference>
<dbReference type="PANTHER" id="PTHR44688">
    <property type="entry name" value="DNA-BINDING TRANSCRIPTIONAL ACTIVATOR DEVR_DOSR"/>
    <property type="match status" value="1"/>
</dbReference>